<dbReference type="InterPro" id="IPR051438">
    <property type="entry name" value="RNF_E3_ubiq-protein_ligase"/>
</dbReference>
<evidence type="ECO:0000259" key="5">
    <source>
        <dbReference type="PROSITE" id="PS50089"/>
    </source>
</evidence>
<evidence type="ECO:0000313" key="6">
    <source>
        <dbReference type="EnsemblMetazoa" id="G21174.1:cds"/>
    </source>
</evidence>
<dbReference type="InterPro" id="IPR013083">
    <property type="entry name" value="Znf_RING/FYVE/PHD"/>
</dbReference>
<protein>
    <recommendedName>
        <fullName evidence="5">RING-type domain-containing protein</fullName>
    </recommendedName>
</protein>
<keyword evidence="1" id="KW-0479">Metal-binding</keyword>
<proteinExistence type="predicted"/>
<dbReference type="Proteomes" id="UP000005408">
    <property type="component" value="Unassembled WGS sequence"/>
</dbReference>
<evidence type="ECO:0000256" key="2">
    <source>
        <dbReference type="ARBA" id="ARBA00022771"/>
    </source>
</evidence>
<evidence type="ECO:0000256" key="4">
    <source>
        <dbReference type="PROSITE-ProRule" id="PRU00175"/>
    </source>
</evidence>
<dbReference type="AlphaFoldDB" id="A0A8W8JZ13"/>
<dbReference type="GO" id="GO:0061630">
    <property type="term" value="F:ubiquitin protein ligase activity"/>
    <property type="evidence" value="ECO:0007669"/>
    <property type="project" value="TreeGrafter"/>
</dbReference>
<dbReference type="PANTHER" id="PTHR46016:SF1">
    <property type="entry name" value="RING-TYPE DOMAIN-CONTAINING PROTEIN"/>
    <property type="match status" value="1"/>
</dbReference>
<name>A0A8W8JZ13_MAGGI</name>
<dbReference type="InterPro" id="IPR001841">
    <property type="entry name" value="Znf_RING"/>
</dbReference>
<dbReference type="Pfam" id="PF05605">
    <property type="entry name" value="zf-Di19"/>
    <property type="match status" value="1"/>
</dbReference>
<dbReference type="CDD" id="cd16449">
    <property type="entry name" value="RING-HC"/>
    <property type="match status" value="1"/>
</dbReference>
<sequence>MAVMAGSGVEAKLDPIDRFECPVCKEVYKNPYHISCGYNHTYCKECILPYQSRDNAQCPICVRSFDPHDITRAVDLEHEMRQTQLPCQWCGQPYKVYRLRSHIANCKHRDVSLPKFKPVAETSQMYPINLPNRSTFICPICHFENLDCSDLIKHCNEKHRHESGSFVCPVCASMPWGDPNYRSSDIVHHLNIRHRFEYDTYVDFNQDEDEMLKQALQASIEQA</sequence>
<dbReference type="GO" id="GO:0008270">
    <property type="term" value="F:zinc ion binding"/>
    <property type="evidence" value="ECO:0007669"/>
    <property type="project" value="UniProtKB-KW"/>
</dbReference>
<keyword evidence="2 4" id="KW-0863">Zinc-finger</keyword>
<keyword evidence="3" id="KW-0862">Zinc</keyword>
<organism evidence="6 7">
    <name type="scientific">Magallana gigas</name>
    <name type="common">Pacific oyster</name>
    <name type="synonym">Crassostrea gigas</name>
    <dbReference type="NCBI Taxonomy" id="29159"/>
    <lineage>
        <taxon>Eukaryota</taxon>
        <taxon>Metazoa</taxon>
        <taxon>Spiralia</taxon>
        <taxon>Lophotrochozoa</taxon>
        <taxon>Mollusca</taxon>
        <taxon>Bivalvia</taxon>
        <taxon>Autobranchia</taxon>
        <taxon>Pteriomorphia</taxon>
        <taxon>Ostreida</taxon>
        <taxon>Ostreoidea</taxon>
        <taxon>Ostreidae</taxon>
        <taxon>Magallana</taxon>
    </lineage>
</organism>
<dbReference type="GO" id="GO:0006511">
    <property type="term" value="P:ubiquitin-dependent protein catabolic process"/>
    <property type="evidence" value="ECO:0007669"/>
    <property type="project" value="TreeGrafter"/>
</dbReference>
<dbReference type="SUPFAM" id="SSF57850">
    <property type="entry name" value="RING/U-box"/>
    <property type="match status" value="1"/>
</dbReference>
<accession>A0A8W8JZ13</accession>
<dbReference type="GO" id="GO:0000209">
    <property type="term" value="P:protein polyubiquitination"/>
    <property type="evidence" value="ECO:0007669"/>
    <property type="project" value="TreeGrafter"/>
</dbReference>
<dbReference type="EnsemblMetazoa" id="G21174.1">
    <property type="protein sequence ID" value="G21174.1:cds"/>
    <property type="gene ID" value="G21174"/>
</dbReference>
<dbReference type="InterPro" id="IPR027370">
    <property type="entry name" value="Znf-RING_euk"/>
</dbReference>
<dbReference type="PROSITE" id="PS50089">
    <property type="entry name" value="ZF_RING_2"/>
    <property type="match status" value="1"/>
</dbReference>
<dbReference type="SMART" id="SM00184">
    <property type="entry name" value="RING"/>
    <property type="match status" value="1"/>
</dbReference>
<evidence type="ECO:0000313" key="7">
    <source>
        <dbReference type="Proteomes" id="UP000005408"/>
    </source>
</evidence>
<reference evidence="6" key="1">
    <citation type="submission" date="2022-08" db="UniProtKB">
        <authorList>
            <consortium name="EnsemblMetazoa"/>
        </authorList>
    </citation>
    <scope>IDENTIFICATION</scope>
    <source>
        <strain evidence="6">05x7-T-G4-1.051#20</strain>
    </source>
</reference>
<dbReference type="PANTHER" id="PTHR46016">
    <property type="entry name" value="ZINC FINGER, RING/FYVE/PHD-TYPE"/>
    <property type="match status" value="1"/>
</dbReference>
<dbReference type="EnsemblMetazoa" id="G21174.2">
    <property type="protein sequence ID" value="G21174.2:cds"/>
    <property type="gene ID" value="G21174"/>
</dbReference>
<dbReference type="Gene3D" id="3.30.40.10">
    <property type="entry name" value="Zinc/RING finger domain, C3HC4 (zinc finger)"/>
    <property type="match status" value="1"/>
</dbReference>
<evidence type="ECO:0000256" key="1">
    <source>
        <dbReference type="ARBA" id="ARBA00022723"/>
    </source>
</evidence>
<dbReference type="Pfam" id="PF13445">
    <property type="entry name" value="zf-RING_UBOX"/>
    <property type="match status" value="1"/>
</dbReference>
<keyword evidence="7" id="KW-1185">Reference proteome</keyword>
<dbReference type="InterPro" id="IPR008598">
    <property type="entry name" value="Di19_Zn-bd"/>
</dbReference>
<evidence type="ECO:0000256" key="3">
    <source>
        <dbReference type="ARBA" id="ARBA00022833"/>
    </source>
</evidence>
<feature type="domain" description="RING-type" evidence="5">
    <location>
        <begin position="21"/>
        <end position="61"/>
    </location>
</feature>